<organism evidence="2 3">
    <name type="scientific">Oedothorax gibbosus</name>
    <dbReference type="NCBI Taxonomy" id="931172"/>
    <lineage>
        <taxon>Eukaryota</taxon>
        <taxon>Metazoa</taxon>
        <taxon>Ecdysozoa</taxon>
        <taxon>Arthropoda</taxon>
        <taxon>Chelicerata</taxon>
        <taxon>Arachnida</taxon>
        <taxon>Araneae</taxon>
        <taxon>Araneomorphae</taxon>
        <taxon>Entelegynae</taxon>
        <taxon>Araneoidea</taxon>
        <taxon>Linyphiidae</taxon>
        <taxon>Erigoninae</taxon>
        <taxon>Oedothorax</taxon>
    </lineage>
</organism>
<name>A0AAV6VCS4_9ARAC</name>
<proteinExistence type="predicted"/>
<evidence type="ECO:0000313" key="2">
    <source>
        <dbReference type="EMBL" id="KAG8194425.1"/>
    </source>
</evidence>
<gene>
    <name evidence="2" type="ORF">JTE90_011035</name>
</gene>
<feature type="region of interest" description="Disordered" evidence="1">
    <location>
        <begin position="1"/>
        <end position="69"/>
    </location>
</feature>
<dbReference type="Proteomes" id="UP000827092">
    <property type="component" value="Unassembled WGS sequence"/>
</dbReference>
<dbReference type="AlphaFoldDB" id="A0AAV6VCS4"/>
<accession>A0AAV6VCS4</accession>
<dbReference type="EMBL" id="JAFNEN010000103">
    <property type="protein sequence ID" value="KAG8194425.1"/>
    <property type="molecule type" value="Genomic_DNA"/>
</dbReference>
<protein>
    <submittedName>
        <fullName evidence="2">Uncharacterized protein</fullName>
    </submittedName>
</protein>
<comment type="caution">
    <text evidence="2">The sequence shown here is derived from an EMBL/GenBank/DDBJ whole genome shotgun (WGS) entry which is preliminary data.</text>
</comment>
<keyword evidence="3" id="KW-1185">Reference proteome</keyword>
<evidence type="ECO:0000256" key="1">
    <source>
        <dbReference type="SAM" id="MobiDB-lite"/>
    </source>
</evidence>
<evidence type="ECO:0000313" key="3">
    <source>
        <dbReference type="Proteomes" id="UP000827092"/>
    </source>
</evidence>
<feature type="compositionally biased region" description="Basic and acidic residues" evidence="1">
    <location>
        <begin position="43"/>
        <end position="69"/>
    </location>
</feature>
<reference evidence="2 3" key="1">
    <citation type="journal article" date="2022" name="Nat. Ecol. Evol.">
        <title>A masculinizing supergene underlies an exaggerated male reproductive morph in a spider.</title>
        <authorList>
            <person name="Hendrickx F."/>
            <person name="De Corte Z."/>
            <person name="Sonet G."/>
            <person name="Van Belleghem S.M."/>
            <person name="Kostlbacher S."/>
            <person name="Vangestel C."/>
        </authorList>
    </citation>
    <scope>NUCLEOTIDE SEQUENCE [LARGE SCALE GENOMIC DNA]</scope>
    <source>
        <strain evidence="2">W744_W776</strain>
    </source>
</reference>
<sequence>MGKSRSGVGVNGKTPRIKGNAAQQNASEQFAEENESCANKRRLSTESSDKRESSPPRRPKMKMEMGRGEKTVCKRRVVGVLARTQGKVQASVRSGRPGCLLYAWIRGYLPRGLPVMSHLTSEWRLCI</sequence>